<dbReference type="Proteomes" id="UP000814140">
    <property type="component" value="Unassembled WGS sequence"/>
</dbReference>
<accession>A0ACB8SR03</accession>
<sequence length="176" mass="18890">MRKAGFRPSAATPNRHPWGRPPPDLERILATEGAGVIKALSPRQQPLGHLSHRDCAPSWAYGRRSEGAGSKDFLCAMSFGLSLGAWREDVDPSKGVRCLSKPGAGGAQPHFPSPETNGDNGTGRRERREGQVGSGSQDGLKAYDGLAKSQAIVGSEARDLRRFSVAFTLPLRRLCT</sequence>
<evidence type="ECO:0000313" key="1">
    <source>
        <dbReference type="EMBL" id="KAI0059019.1"/>
    </source>
</evidence>
<keyword evidence="2" id="KW-1185">Reference proteome</keyword>
<organism evidence="1 2">
    <name type="scientific">Artomyces pyxidatus</name>
    <dbReference type="NCBI Taxonomy" id="48021"/>
    <lineage>
        <taxon>Eukaryota</taxon>
        <taxon>Fungi</taxon>
        <taxon>Dikarya</taxon>
        <taxon>Basidiomycota</taxon>
        <taxon>Agaricomycotina</taxon>
        <taxon>Agaricomycetes</taxon>
        <taxon>Russulales</taxon>
        <taxon>Auriscalpiaceae</taxon>
        <taxon>Artomyces</taxon>
    </lineage>
</organism>
<evidence type="ECO:0000313" key="2">
    <source>
        <dbReference type="Proteomes" id="UP000814140"/>
    </source>
</evidence>
<comment type="caution">
    <text evidence="1">The sequence shown here is derived from an EMBL/GenBank/DDBJ whole genome shotgun (WGS) entry which is preliminary data.</text>
</comment>
<gene>
    <name evidence="1" type="ORF">BV25DRAFT_1840672</name>
</gene>
<reference evidence="1" key="1">
    <citation type="submission" date="2021-03" db="EMBL/GenBank/DDBJ databases">
        <authorList>
            <consortium name="DOE Joint Genome Institute"/>
            <person name="Ahrendt S."/>
            <person name="Looney B.P."/>
            <person name="Miyauchi S."/>
            <person name="Morin E."/>
            <person name="Drula E."/>
            <person name="Courty P.E."/>
            <person name="Chicoki N."/>
            <person name="Fauchery L."/>
            <person name="Kohler A."/>
            <person name="Kuo A."/>
            <person name="Labutti K."/>
            <person name="Pangilinan J."/>
            <person name="Lipzen A."/>
            <person name="Riley R."/>
            <person name="Andreopoulos W."/>
            <person name="He G."/>
            <person name="Johnson J."/>
            <person name="Barry K.W."/>
            <person name="Grigoriev I.V."/>
            <person name="Nagy L."/>
            <person name="Hibbett D."/>
            <person name="Henrissat B."/>
            <person name="Matheny P.B."/>
            <person name="Labbe J."/>
            <person name="Martin F."/>
        </authorList>
    </citation>
    <scope>NUCLEOTIDE SEQUENCE</scope>
    <source>
        <strain evidence="1">HHB10654</strain>
    </source>
</reference>
<protein>
    <submittedName>
        <fullName evidence="1">Uncharacterized protein</fullName>
    </submittedName>
</protein>
<dbReference type="EMBL" id="MU277230">
    <property type="protein sequence ID" value="KAI0059019.1"/>
    <property type="molecule type" value="Genomic_DNA"/>
</dbReference>
<proteinExistence type="predicted"/>
<name>A0ACB8SR03_9AGAM</name>
<reference evidence="1" key="2">
    <citation type="journal article" date="2022" name="New Phytol.">
        <title>Evolutionary transition to the ectomycorrhizal habit in the genomes of a hyperdiverse lineage of mushroom-forming fungi.</title>
        <authorList>
            <person name="Looney B."/>
            <person name="Miyauchi S."/>
            <person name="Morin E."/>
            <person name="Drula E."/>
            <person name="Courty P.E."/>
            <person name="Kohler A."/>
            <person name="Kuo A."/>
            <person name="LaButti K."/>
            <person name="Pangilinan J."/>
            <person name="Lipzen A."/>
            <person name="Riley R."/>
            <person name="Andreopoulos W."/>
            <person name="He G."/>
            <person name="Johnson J."/>
            <person name="Nolan M."/>
            <person name="Tritt A."/>
            <person name="Barry K.W."/>
            <person name="Grigoriev I.V."/>
            <person name="Nagy L.G."/>
            <person name="Hibbett D."/>
            <person name="Henrissat B."/>
            <person name="Matheny P.B."/>
            <person name="Labbe J."/>
            <person name="Martin F.M."/>
        </authorList>
    </citation>
    <scope>NUCLEOTIDE SEQUENCE</scope>
    <source>
        <strain evidence="1">HHB10654</strain>
    </source>
</reference>